<organismHost>
    <name type="scientific">Homo sapiens</name>
    <name type="common">Human</name>
    <dbReference type="NCBI Taxonomy" id="9606"/>
</organismHost>
<evidence type="ECO:0000313" key="6">
    <source>
        <dbReference type="EMBL" id="BAB86861.1"/>
    </source>
</evidence>
<comment type="subcellular location">
    <subcellularLocation>
        <location evidence="1">Virion</location>
    </subcellularLocation>
</comment>
<dbReference type="EMBL" id="AB075776">
    <property type="protein sequence ID" value="BAB86861.1"/>
    <property type="molecule type" value="mRNA"/>
</dbReference>
<evidence type="ECO:0000256" key="3">
    <source>
        <dbReference type="ARBA" id="ARBA00023180"/>
    </source>
</evidence>
<keyword evidence="3" id="KW-0325">Glycoprotein</keyword>
<evidence type="ECO:0000256" key="2">
    <source>
        <dbReference type="ARBA" id="ARBA00022844"/>
    </source>
</evidence>
<proteinExistence type="evidence at transcript level"/>
<gene>
    <name evidence="5" type="primary">Type I IE1 H6LT</name>
    <name evidence="6" type="synonym">Type I IE2 H6LT</name>
</gene>
<accession>Q8QHQ6</accession>
<evidence type="ECO:0000259" key="4">
    <source>
        <dbReference type="Pfam" id="PF25736"/>
    </source>
</evidence>
<organism evidence="5">
    <name type="scientific">Human herpesvirus 6B</name>
    <name type="common">HHV-6 variant B</name>
    <name type="synonym">Human B lymphotropic virus</name>
    <dbReference type="NCBI Taxonomy" id="32604"/>
    <lineage>
        <taxon>Viruses</taxon>
        <taxon>Duplodnaviria</taxon>
        <taxon>Heunggongvirae</taxon>
        <taxon>Peploviricota</taxon>
        <taxon>Herviviricetes</taxon>
        <taxon>Herpesvirales</taxon>
        <taxon>Orthoherpesviridae</taxon>
        <taxon>Betaherpesvirinae</taxon>
        <taxon>Roseolovirus</taxon>
        <taxon>Roseolovirus humanbeta6b</taxon>
    </lineage>
</organism>
<keyword evidence="2" id="KW-0946">Virion</keyword>
<dbReference type="EMBL" id="AB075775">
    <property type="protein sequence ID" value="BAB86859.1"/>
    <property type="molecule type" value="mRNA"/>
</dbReference>
<dbReference type="InterPro" id="IPR057862">
    <property type="entry name" value="Q2/Q1/105"/>
</dbReference>
<sequence length="99" mass="10532">MHFVAVYILTHFHAYPGVAALPFFSTLPKITSCCDHYVVLNSLSSVSSSTPTCLDGEMRTTMCLYRAAGVSEPTIPRTIIHPGGSGNISLKGCISTLAV</sequence>
<evidence type="ECO:0000256" key="1">
    <source>
        <dbReference type="ARBA" id="ARBA00004328"/>
    </source>
</evidence>
<dbReference type="Pfam" id="PF25736">
    <property type="entry name" value="Herpes_gQ2"/>
    <property type="match status" value="1"/>
</dbReference>
<feature type="domain" description="Glycoprotein Q2/Q1/105" evidence="4">
    <location>
        <begin position="27"/>
        <end position="58"/>
    </location>
</feature>
<reference evidence="5" key="1">
    <citation type="journal article" date="2002" name="J. Virol.">
        <title>Identification of human herpesvirus 6 latency-associated transcripts.</title>
        <authorList>
            <person name="Kondo K."/>
            <person name="Shimada K."/>
            <person name="Sashihara J."/>
            <person name="Tanaka-Taya K."/>
            <person name="Yamanishi K."/>
        </authorList>
    </citation>
    <scope>NUCLEOTIDE SEQUENCE</scope>
</reference>
<protein>
    <submittedName>
        <fullName evidence="5">ORF99</fullName>
    </submittedName>
</protein>
<evidence type="ECO:0000313" key="5">
    <source>
        <dbReference type="EMBL" id="BAB86859.1"/>
    </source>
</evidence>
<name>Q8QHQ6_HHV6H</name>